<accession>A0ABX0CCP5</accession>
<protein>
    <submittedName>
        <fullName evidence="1">Uncharacterized protein</fullName>
    </submittedName>
</protein>
<reference evidence="1 2" key="1">
    <citation type="submission" date="2019-10" db="EMBL/GenBank/DDBJ databases">
        <title>Bifidobacterium from non-human primates.</title>
        <authorList>
            <person name="Modesto M."/>
        </authorList>
    </citation>
    <scope>NUCLEOTIDE SEQUENCE [LARGE SCALE GENOMIC DNA]</scope>
    <source>
        <strain evidence="1 2">SMA1</strain>
    </source>
</reference>
<organism evidence="1 2">
    <name type="scientific">Bifidobacterium saimiriisciurei</name>
    <dbReference type="NCBI Taxonomy" id="2661627"/>
    <lineage>
        <taxon>Bacteria</taxon>
        <taxon>Bacillati</taxon>
        <taxon>Actinomycetota</taxon>
        <taxon>Actinomycetes</taxon>
        <taxon>Bifidobacteriales</taxon>
        <taxon>Bifidobacteriaceae</taxon>
        <taxon>Bifidobacterium</taxon>
    </lineage>
</organism>
<name>A0ABX0CCP5_9BIFI</name>
<sequence length="65" mass="7060">MTERYLSTKEVGERLGLKNAASAGLPEPDVLVGRTKGWKPETIDAWLANRPGQGVGGGRPRKDRD</sequence>
<dbReference type="RefSeq" id="WP_163200361.1">
    <property type="nucleotide sequence ID" value="NZ_WHZU01000007.1"/>
</dbReference>
<dbReference type="Proteomes" id="UP000475155">
    <property type="component" value="Unassembled WGS sequence"/>
</dbReference>
<comment type="caution">
    <text evidence="1">The sequence shown here is derived from an EMBL/GenBank/DDBJ whole genome shotgun (WGS) entry which is preliminary data.</text>
</comment>
<proteinExistence type="predicted"/>
<keyword evidence="2" id="KW-1185">Reference proteome</keyword>
<evidence type="ECO:0000313" key="2">
    <source>
        <dbReference type="Proteomes" id="UP000475155"/>
    </source>
</evidence>
<evidence type="ECO:0000313" key="1">
    <source>
        <dbReference type="EMBL" id="NEH11620.1"/>
    </source>
</evidence>
<dbReference type="EMBL" id="WHZU01000007">
    <property type="protein sequence ID" value="NEH11620.1"/>
    <property type="molecule type" value="Genomic_DNA"/>
</dbReference>
<gene>
    <name evidence="1" type="ORF">GFD18_05895</name>
</gene>